<name>A0AAE2R7X4_AGRVI</name>
<evidence type="ECO:0000256" key="2">
    <source>
        <dbReference type="SAM" id="Phobius"/>
    </source>
</evidence>
<gene>
    <name evidence="4" type="primary">trbK</name>
    <name evidence="4" type="ORF">IEI95_000075</name>
</gene>
<sequence>MSPRILIVLSVTGVVALGAGMIVWVTVRPDVASETPGATSGSGAAQREHRERFFGGDPNRDVRGGQEMKPRW</sequence>
<dbReference type="Pfam" id="PF10907">
    <property type="entry name" value="DUF2749"/>
    <property type="match status" value="1"/>
</dbReference>
<geneLocation type="plasmid" evidence="4">
    <name>unnamed1</name>
</geneLocation>
<dbReference type="EMBL" id="JACXXJ020000001">
    <property type="protein sequence ID" value="MBF2712662.1"/>
    <property type="molecule type" value="Genomic_DNA"/>
</dbReference>
<comment type="caution">
    <text evidence="4">The sequence shown here is derived from an EMBL/GenBank/DDBJ whole genome shotgun (WGS) entry which is preliminary data.</text>
</comment>
<reference evidence="4" key="1">
    <citation type="submission" date="2020-11" db="EMBL/GenBank/DDBJ databases">
        <title>Agrobacterium vitis strain K377 genome.</title>
        <authorList>
            <person name="Xi H."/>
        </authorList>
    </citation>
    <scope>NUCLEOTIDE SEQUENCE</scope>
    <source>
        <strain evidence="4">K377</strain>
        <plasmid evidence="4">unnamed1</plasmid>
    </source>
</reference>
<evidence type="ECO:0000313" key="5">
    <source>
        <dbReference type="Proteomes" id="UP000655037"/>
    </source>
</evidence>
<evidence type="ECO:0000313" key="4">
    <source>
        <dbReference type="EMBL" id="MBF2712662.1"/>
    </source>
</evidence>
<dbReference type="InterPro" id="IPR024475">
    <property type="entry name" value="TrbJ/K_C"/>
</dbReference>
<dbReference type="InterPro" id="IPR020065">
    <property type="entry name" value="Conjugal_tfr_protein_TrbK"/>
</dbReference>
<keyword evidence="2" id="KW-1133">Transmembrane helix</keyword>
<dbReference type="AlphaFoldDB" id="A0AAE2R7X4"/>
<protein>
    <submittedName>
        <fullName evidence="4">Entry exclusion protein TrbK</fullName>
    </submittedName>
</protein>
<organism evidence="4 5">
    <name type="scientific">Agrobacterium vitis</name>
    <name type="common">Rhizobium vitis</name>
    <dbReference type="NCBI Taxonomy" id="373"/>
    <lineage>
        <taxon>Bacteria</taxon>
        <taxon>Pseudomonadati</taxon>
        <taxon>Pseudomonadota</taxon>
        <taxon>Alphaproteobacteria</taxon>
        <taxon>Hyphomicrobiales</taxon>
        <taxon>Rhizobiaceae</taxon>
        <taxon>Rhizobium/Agrobacterium group</taxon>
        <taxon>Agrobacterium</taxon>
    </lineage>
</organism>
<evidence type="ECO:0000256" key="1">
    <source>
        <dbReference type="SAM" id="MobiDB-lite"/>
    </source>
</evidence>
<keyword evidence="2" id="KW-0812">Transmembrane</keyword>
<evidence type="ECO:0000259" key="3">
    <source>
        <dbReference type="Pfam" id="PF10907"/>
    </source>
</evidence>
<accession>A0AAE2R7X4</accession>
<keyword evidence="2" id="KW-0472">Membrane</keyword>
<feature type="compositionally biased region" description="Basic and acidic residues" evidence="1">
    <location>
        <begin position="46"/>
        <end position="72"/>
    </location>
</feature>
<keyword evidence="4" id="KW-0614">Plasmid</keyword>
<feature type="domain" description="Type IV conjugative transfer protein TrbJ/K C-terminal" evidence="3">
    <location>
        <begin position="1"/>
        <end position="72"/>
    </location>
</feature>
<dbReference type="Proteomes" id="UP000655037">
    <property type="component" value="Unassembled WGS sequence"/>
</dbReference>
<proteinExistence type="predicted"/>
<feature type="region of interest" description="Disordered" evidence="1">
    <location>
        <begin position="33"/>
        <end position="72"/>
    </location>
</feature>
<dbReference type="NCBIfam" id="TIGR04361">
    <property type="entry name" value="TrbK_Ti"/>
    <property type="match status" value="1"/>
</dbReference>
<feature type="transmembrane region" description="Helical" evidence="2">
    <location>
        <begin position="6"/>
        <end position="27"/>
    </location>
</feature>
<dbReference type="RefSeq" id="WP_194415601.1">
    <property type="nucleotide sequence ID" value="NZ_JACXXJ020000001.1"/>
</dbReference>